<evidence type="ECO:0000313" key="5">
    <source>
        <dbReference type="Proteomes" id="UP000001471"/>
    </source>
</evidence>
<evidence type="ECO:0000256" key="1">
    <source>
        <dbReference type="ARBA" id="ARBA00007409"/>
    </source>
</evidence>
<dbReference type="PANTHER" id="PTHR44051">
    <property type="entry name" value="GLUTATHIONE S-TRANSFERASE-RELATED"/>
    <property type="match status" value="1"/>
</dbReference>
<dbReference type="PROSITE" id="PS50404">
    <property type="entry name" value="GST_NTER"/>
    <property type="match status" value="1"/>
</dbReference>
<feature type="domain" description="GST C-terminal" evidence="3">
    <location>
        <begin position="565"/>
        <end position="715"/>
    </location>
</feature>
<dbReference type="HOGENOM" id="CLU_373445_0_0_1"/>
<dbReference type="EMBL" id="DS231629">
    <property type="protein sequence ID" value="EDU44088.1"/>
    <property type="molecule type" value="Genomic_DNA"/>
</dbReference>
<dbReference type="InParanoid" id="B2WM28"/>
<dbReference type="InterPro" id="IPR010987">
    <property type="entry name" value="Glutathione-S-Trfase_C-like"/>
</dbReference>
<dbReference type="SUPFAM" id="SSF47616">
    <property type="entry name" value="GST C-terminal domain-like"/>
    <property type="match status" value="1"/>
</dbReference>
<gene>
    <name evidence="4" type="ORF">PTRG_11038</name>
</gene>
<sequence>MYIARLHKELRQTKNEPQESSARNDELSKDFEGYKALFNFTKQLLDIGKATTLEKELEACHNKLGKLKAKNQYFEQRNNEQRYLDGRCFSSLHEDIRIHKKDGDEKSREVTISIVFTFPKRTYLSNGYPMEQQDDCAVGYMRFKGYIYLARSGTQGDPTGFINRNHWTTAAEQLANLNSTNPVSYVKKTQDRVMQDFRARKDEITKDLLEKDNGNNENETRHVEQPFCFMDLPGEIRDMIYDFSIQDDAVMRQRRIFHDTFYLYYSRKREGLWFTWTVKNLDFFHFLRFWQSLMTRGDHSVEIKPEEVHLKFVDENEMKDIVLHDRKFENVKRLVELHWLEGFPLWGRLTGCTDFEDDRGPFFDWMYSVRQIVALYRVNRETWKSHSIKHLRKCEDLDDDESLETNFPALADVELVEKIIDMLCYAIEYNLGYRGNYTLLGRDGKECDKDVFKVFWYKRNHRKIALEREHAFVHHVRQYRNKIDKELRDLLGETYEIVSIKHGLPNREVQAVGQGERIPWLLEELDIPYELKLYKRASLLAPPELKAIYPMGAAPVLEDHTDASNPIKLAETGAICEYVIHKYANGRLALGPQHKNFADYLYWFHFANASLLSGLYRRTMSRGMVGEEDPRYKNNDNRVHIALNHINNQLLSNTWLAGDEFTAADIMNGWCFTTMRKFESIDLTDYQGIMAWLGRVGQREAYRRAMGKSDPDLDIDLGLTAKGPRLDETWEKAMAMKPRRREKL</sequence>
<protein>
    <submittedName>
        <fullName evidence="4">Glutathione S-transferase III</fullName>
    </submittedName>
</protein>
<dbReference type="PANTHER" id="PTHR44051:SF9">
    <property type="entry name" value="GLUTATHIONE S-TRANSFERASE 1"/>
    <property type="match status" value="1"/>
</dbReference>
<dbReference type="SFLD" id="SFLDS00019">
    <property type="entry name" value="Glutathione_Transferase_(cytos"/>
    <property type="match status" value="1"/>
</dbReference>
<keyword evidence="4" id="KW-0808">Transferase</keyword>
<dbReference type="InterPro" id="IPR004045">
    <property type="entry name" value="Glutathione_S-Trfase_N"/>
</dbReference>
<dbReference type="InterPro" id="IPR040079">
    <property type="entry name" value="Glutathione_S-Trfase"/>
</dbReference>
<dbReference type="STRING" id="426418.B2WM28"/>
<feature type="domain" description="GST N-terminal" evidence="2">
    <location>
        <begin position="502"/>
        <end position="587"/>
    </location>
</feature>
<reference evidence="5" key="1">
    <citation type="journal article" date="2013" name="G3 (Bethesda)">
        <title>Comparative genomics of a plant-pathogenic fungus, Pyrenophora tritici-repentis, reveals transduplication and the impact of repeat elements on pathogenicity and population divergence.</title>
        <authorList>
            <person name="Manning V.A."/>
            <person name="Pandelova I."/>
            <person name="Dhillon B."/>
            <person name="Wilhelm L.J."/>
            <person name="Goodwin S.B."/>
            <person name="Berlin A.M."/>
            <person name="Figueroa M."/>
            <person name="Freitag M."/>
            <person name="Hane J.K."/>
            <person name="Henrissat B."/>
            <person name="Holman W.H."/>
            <person name="Kodira C.D."/>
            <person name="Martin J."/>
            <person name="Oliver R.P."/>
            <person name="Robbertse B."/>
            <person name="Schackwitz W."/>
            <person name="Schwartz D.C."/>
            <person name="Spatafora J.W."/>
            <person name="Turgeon B.G."/>
            <person name="Yandava C."/>
            <person name="Young S."/>
            <person name="Zhou S."/>
            <person name="Zeng Q."/>
            <person name="Grigoriev I.V."/>
            <person name="Ma L.-J."/>
            <person name="Ciuffetti L.M."/>
        </authorList>
    </citation>
    <scope>NUCLEOTIDE SEQUENCE [LARGE SCALE GENOMIC DNA]</scope>
    <source>
        <strain evidence="5">Pt-1C-BFP</strain>
    </source>
</reference>
<evidence type="ECO:0000259" key="2">
    <source>
        <dbReference type="PROSITE" id="PS50404"/>
    </source>
</evidence>
<dbReference type="Pfam" id="PF13417">
    <property type="entry name" value="GST_N_3"/>
    <property type="match status" value="1"/>
</dbReference>
<dbReference type="Gene3D" id="3.40.30.10">
    <property type="entry name" value="Glutaredoxin"/>
    <property type="match status" value="1"/>
</dbReference>
<dbReference type="InterPro" id="IPR036282">
    <property type="entry name" value="Glutathione-S-Trfase_C_sf"/>
</dbReference>
<dbReference type="AlphaFoldDB" id="B2WM28"/>
<proteinExistence type="inferred from homology"/>
<dbReference type="SFLD" id="SFLDG00358">
    <property type="entry name" value="Main_(cytGST)"/>
    <property type="match status" value="1"/>
</dbReference>
<dbReference type="CDD" id="cd03046">
    <property type="entry name" value="GST_N_GTT1_like"/>
    <property type="match status" value="1"/>
</dbReference>
<dbReference type="Pfam" id="PF00043">
    <property type="entry name" value="GST_C"/>
    <property type="match status" value="1"/>
</dbReference>
<evidence type="ECO:0000259" key="3">
    <source>
        <dbReference type="PROSITE" id="PS50405"/>
    </source>
</evidence>
<evidence type="ECO:0000313" key="4">
    <source>
        <dbReference type="EMBL" id="EDU44088.1"/>
    </source>
</evidence>
<dbReference type="Proteomes" id="UP000001471">
    <property type="component" value="Unassembled WGS sequence"/>
</dbReference>
<dbReference type="GO" id="GO:0016740">
    <property type="term" value="F:transferase activity"/>
    <property type="evidence" value="ECO:0007669"/>
    <property type="project" value="UniProtKB-KW"/>
</dbReference>
<name>B2WM28_PYRTR</name>
<comment type="similarity">
    <text evidence="1">Belongs to the GST superfamily.</text>
</comment>
<dbReference type="InterPro" id="IPR036249">
    <property type="entry name" value="Thioredoxin-like_sf"/>
</dbReference>
<dbReference type="OrthoDB" id="2309723at2759"/>
<accession>B2WM28</accession>
<dbReference type="Gene3D" id="1.20.1050.10">
    <property type="match status" value="1"/>
</dbReference>
<organism evidence="4 5">
    <name type="scientific">Pyrenophora tritici-repentis (strain Pt-1C-BFP)</name>
    <name type="common">Wheat tan spot fungus</name>
    <name type="synonym">Drechslera tritici-repentis</name>
    <dbReference type="NCBI Taxonomy" id="426418"/>
    <lineage>
        <taxon>Eukaryota</taxon>
        <taxon>Fungi</taxon>
        <taxon>Dikarya</taxon>
        <taxon>Ascomycota</taxon>
        <taxon>Pezizomycotina</taxon>
        <taxon>Dothideomycetes</taxon>
        <taxon>Pleosporomycetidae</taxon>
        <taxon>Pleosporales</taxon>
        <taxon>Pleosporineae</taxon>
        <taxon>Pleosporaceae</taxon>
        <taxon>Pyrenophora</taxon>
    </lineage>
</organism>
<dbReference type="InterPro" id="IPR004046">
    <property type="entry name" value="GST_C"/>
</dbReference>
<dbReference type="eggNOG" id="KOG0867">
    <property type="taxonomic scope" value="Eukaryota"/>
</dbReference>
<dbReference type="SUPFAM" id="SSF52833">
    <property type="entry name" value="Thioredoxin-like"/>
    <property type="match status" value="1"/>
</dbReference>
<dbReference type="PROSITE" id="PS50405">
    <property type="entry name" value="GST_CTER"/>
    <property type="match status" value="1"/>
</dbReference>